<evidence type="ECO:0000256" key="5">
    <source>
        <dbReference type="ARBA" id="ARBA00022553"/>
    </source>
</evidence>
<evidence type="ECO:0000256" key="4">
    <source>
        <dbReference type="ARBA" id="ARBA00022490"/>
    </source>
</evidence>
<evidence type="ECO:0000256" key="3">
    <source>
        <dbReference type="ARBA" id="ARBA00022443"/>
    </source>
</evidence>
<feature type="compositionally biased region" description="Low complexity" evidence="14">
    <location>
        <begin position="658"/>
        <end position="684"/>
    </location>
</feature>
<keyword evidence="13" id="KW-0175">Coiled coil</keyword>
<evidence type="ECO:0000256" key="12">
    <source>
        <dbReference type="PROSITE-ProRule" id="PRU00192"/>
    </source>
</evidence>
<name>A0A6G1AHP3_CROCR</name>
<dbReference type="GO" id="GO:0005737">
    <property type="term" value="C:cytoplasm"/>
    <property type="evidence" value="ECO:0007669"/>
    <property type="project" value="UniProtKB-SubCell"/>
</dbReference>
<evidence type="ECO:0000313" key="17">
    <source>
        <dbReference type="Proteomes" id="UP000475037"/>
    </source>
</evidence>
<feature type="region of interest" description="Disordered" evidence="14">
    <location>
        <begin position="81"/>
        <end position="103"/>
    </location>
</feature>
<dbReference type="InterPro" id="IPR002110">
    <property type="entry name" value="Ankyrin_rpt"/>
</dbReference>
<dbReference type="CDD" id="cd17224">
    <property type="entry name" value="RA_ASPP1"/>
    <property type="match status" value="1"/>
</dbReference>
<evidence type="ECO:0000256" key="7">
    <source>
        <dbReference type="ARBA" id="ARBA00022737"/>
    </source>
</evidence>
<feature type="region of interest" description="Disordered" evidence="14">
    <location>
        <begin position="784"/>
        <end position="909"/>
    </location>
</feature>
<dbReference type="Pfam" id="PF12796">
    <property type="entry name" value="Ank_2"/>
    <property type="match status" value="1"/>
</dbReference>
<dbReference type="Gene3D" id="1.25.40.20">
    <property type="entry name" value="Ankyrin repeat-containing domain"/>
    <property type="match status" value="1"/>
</dbReference>
<comment type="similarity">
    <text evidence="10">Belongs to the ASPP family.</text>
</comment>
<evidence type="ECO:0000259" key="15">
    <source>
        <dbReference type="PROSITE" id="PS50002"/>
    </source>
</evidence>
<dbReference type="InterPro" id="IPR029071">
    <property type="entry name" value="Ubiquitin-like_domsf"/>
</dbReference>
<accession>A0A6G1AHP3</accession>
<feature type="compositionally biased region" description="Pro residues" evidence="14">
    <location>
        <begin position="555"/>
        <end position="568"/>
    </location>
</feature>
<dbReference type="InterPro" id="IPR001452">
    <property type="entry name" value="SH3_domain"/>
</dbReference>
<reference evidence="16 17" key="1">
    <citation type="submission" date="2019-11" db="EMBL/GenBank/DDBJ databases">
        <authorList>
            <person name="Yang C."/>
            <person name="Li F."/>
        </authorList>
    </citation>
    <scope>NUCLEOTIDE SEQUENCE [LARGE SCALE GENOMIC DNA]</scope>
    <source>
        <strain evidence="16">KB4526</strain>
        <tissue evidence="16">Muscle</tissue>
    </source>
</reference>
<feature type="repeat" description="ANK" evidence="11">
    <location>
        <begin position="1019"/>
        <end position="1051"/>
    </location>
</feature>
<sequence length="1159" mass="125741">MILTVFLSNNEQILTEVPITPETTCRDVVEFCKEPGEGSCHLAEVWRGNERPIPFDHMMYEHLQKWGPRREEVKFFLRHEDSPAESSEQGGRQTQEQRAPRNVMNVPAEKRTENGVGNARAELTLSELQDMAARQQQQIENQQQMLVAKEQRLHFLKQQERRQQQSVSENEKLQKLKERVEAQENKLKKIRAMRGQVDYSKIMNGNLSAEIERFSAMFQEKKQEVQTAILRVDQLSQQLEDLKKGKLSGLQSYSGKLAGPAAAELRRLYQELQIRNQLNQEQTSKLQQQKELLNKRNMEVAVMDKRISELRERLYGKKIQACEKENICVSAPGPGRSGPAHGDGVSTRGKVVRVPGGPGWQTPPLVLPHTSLCARRGGRPLRQSHSLLLAGGCSWVGSAYFRKIFTQILCSPQANDGNWPALKQNSSSSVKPTQIASVDWKDAGVEGPLKQGAVSSQPGPLSTSGAADKLVGRPSLSPNTTGLAAPASPAGWEGPGVTVSVLNYAQPRRSPRTLGTERLQEDTCPPSRQKPAPLPAPGGHTPASSQQIQQRISVPPSPTYPPAGPPAFPAGDGKPELPLTVAIRPFLADKGSRPQSPRKGPQTVNSSSIYSMYLQQATPPKNYQPAVHSTLNKSVKAGTVGRPCAVFPAVYGKPVLPSGSTSPSPLPFLHGSPATSTPQSQPPAESAEKEPEQDSPAPPGDGGTGTGAVESLPRPLSPTKLTPIVHSPLRYQSDADLEALRRKLANAPRPLKKRSSITEPEGPGGPNIQKLLYQRFNTLAGGMEGTPFYQPGSSQDFMGTLADVDNGNTNANGNLGEAGPAQPTAPLPAEPALASDANDNELPSPEPQGLICTHSTHQTAEPAEDDNNNVATAPSTEQVPSPGAEAPSPGEDQAPPPLPPTVPPPGASTVGVILGGQLYLEVKSVLSSQQSKRTNLKKPNSERTGHGLRVRFNPLALLLDASLEGEFDLVQRIIYEVEDPSKPNDEGITPLHNAVCAGHHHIVKFLLDFGVNVNAADSDGWTPLHCAASCNSVHLCKQLVESGAAIFASTISDIETAADKCEEMEEGYIQCSQFLYGVQEKLGVMNKGVVYALWGYEAQNSDELSFHEGDAITILRRKDESETEWWWARLGDREGYVPKNLLGVSTLRSLVRPQPPLLL</sequence>
<dbReference type="InterPro" id="IPR028319">
    <property type="entry name" value="ASPP1_RA"/>
</dbReference>
<feature type="coiled-coil region" evidence="13">
    <location>
        <begin position="118"/>
        <end position="193"/>
    </location>
</feature>
<keyword evidence="7" id="KW-0677">Repeat</keyword>
<evidence type="ECO:0000256" key="11">
    <source>
        <dbReference type="PROSITE-ProRule" id="PRU00023"/>
    </source>
</evidence>
<feature type="region of interest" description="Disordered" evidence="14">
    <location>
        <begin position="658"/>
        <end position="768"/>
    </location>
</feature>
<dbReference type="EMBL" id="VOAJ01005261">
    <property type="protein sequence ID" value="KAF0875308.1"/>
    <property type="molecule type" value="Genomic_DNA"/>
</dbReference>
<dbReference type="Pfam" id="PF00018">
    <property type="entry name" value="SH3_1"/>
    <property type="match status" value="1"/>
</dbReference>
<dbReference type="Proteomes" id="UP000475037">
    <property type="component" value="Unassembled WGS sequence"/>
</dbReference>
<dbReference type="GO" id="GO:0042981">
    <property type="term" value="P:regulation of apoptotic process"/>
    <property type="evidence" value="ECO:0007669"/>
    <property type="project" value="InterPro"/>
</dbReference>
<dbReference type="PROSITE" id="PS50002">
    <property type="entry name" value="SH3"/>
    <property type="match status" value="1"/>
</dbReference>
<dbReference type="AlphaFoldDB" id="A0A6G1AHP3"/>
<evidence type="ECO:0000256" key="8">
    <source>
        <dbReference type="ARBA" id="ARBA00023043"/>
    </source>
</evidence>
<keyword evidence="17" id="KW-1185">Reference proteome</keyword>
<dbReference type="SUPFAM" id="SSF50044">
    <property type="entry name" value="SH3-domain"/>
    <property type="match status" value="1"/>
</dbReference>
<evidence type="ECO:0000256" key="6">
    <source>
        <dbReference type="ARBA" id="ARBA00022703"/>
    </source>
</evidence>
<comment type="caution">
    <text evidence="16">The sequence shown here is derived from an EMBL/GenBank/DDBJ whole genome shotgun (WGS) entry which is preliminary data.</text>
</comment>
<keyword evidence="8 11" id="KW-0040">ANK repeat</keyword>
<keyword evidence="3 12" id="KW-0728">SH3 domain</keyword>
<proteinExistence type="inferred from homology"/>
<protein>
    <submittedName>
        <fullName evidence="16">ASPP1 protein</fullName>
    </submittedName>
</protein>
<dbReference type="SUPFAM" id="SSF54236">
    <property type="entry name" value="Ubiquitin-like"/>
    <property type="match status" value="1"/>
</dbReference>
<dbReference type="InterPro" id="IPR047163">
    <property type="entry name" value="ASPP1/2"/>
</dbReference>
<feature type="compositionally biased region" description="Pro residues" evidence="14">
    <location>
        <begin position="894"/>
        <end position="906"/>
    </location>
</feature>
<dbReference type="PANTHER" id="PTHR24131">
    <property type="entry name" value="APOPTOSIS-STIMULATING OF P53 PROTEIN"/>
    <property type="match status" value="1"/>
</dbReference>
<keyword evidence="9" id="KW-0539">Nucleus</keyword>
<dbReference type="Pfam" id="PF21801">
    <property type="entry name" value="ASPP2-like_RA"/>
    <property type="match status" value="1"/>
</dbReference>
<evidence type="ECO:0000256" key="1">
    <source>
        <dbReference type="ARBA" id="ARBA00004123"/>
    </source>
</evidence>
<dbReference type="SMART" id="SM00326">
    <property type="entry name" value="SH3"/>
    <property type="match status" value="1"/>
</dbReference>
<feature type="non-terminal residue" evidence="16">
    <location>
        <position position="1159"/>
    </location>
</feature>
<evidence type="ECO:0000256" key="13">
    <source>
        <dbReference type="SAM" id="Coils"/>
    </source>
</evidence>
<dbReference type="GO" id="GO:0045786">
    <property type="term" value="P:negative regulation of cell cycle"/>
    <property type="evidence" value="ECO:0007669"/>
    <property type="project" value="InterPro"/>
</dbReference>
<evidence type="ECO:0000256" key="10">
    <source>
        <dbReference type="ARBA" id="ARBA00061212"/>
    </source>
</evidence>
<feature type="compositionally biased region" description="Polar residues" evidence="14">
    <location>
        <begin position="868"/>
        <end position="879"/>
    </location>
</feature>
<dbReference type="GO" id="GO:0005634">
    <property type="term" value="C:nucleus"/>
    <property type="evidence" value="ECO:0007669"/>
    <property type="project" value="UniProtKB-SubCell"/>
</dbReference>
<keyword evidence="5" id="KW-0597">Phosphoprotein</keyword>
<dbReference type="PROSITE" id="PS50297">
    <property type="entry name" value="ANK_REP_REGION"/>
    <property type="match status" value="2"/>
</dbReference>
<dbReference type="PROSITE" id="PS50088">
    <property type="entry name" value="ANK_REPEAT"/>
    <property type="match status" value="2"/>
</dbReference>
<evidence type="ECO:0000256" key="2">
    <source>
        <dbReference type="ARBA" id="ARBA00004496"/>
    </source>
</evidence>
<organism evidence="16 17">
    <name type="scientific">Crocuta crocuta</name>
    <name type="common">Spotted hyena</name>
    <dbReference type="NCBI Taxonomy" id="9678"/>
    <lineage>
        <taxon>Eukaryota</taxon>
        <taxon>Metazoa</taxon>
        <taxon>Chordata</taxon>
        <taxon>Craniata</taxon>
        <taxon>Vertebrata</taxon>
        <taxon>Euteleostomi</taxon>
        <taxon>Mammalia</taxon>
        <taxon>Eutheria</taxon>
        <taxon>Laurasiatheria</taxon>
        <taxon>Carnivora</taxon>
        <taxon>Feliformia</taxon>
        <taxon>Hyaenidae</taxon>
        <taxon>Crocuta</taxon>
    </lineage>
</organism>
<dbReference type="InterPro" id="IPR036028">
    <property type="entry name" value="SH3-like_dom_sf"/>
</dbReference>
<dbReference type="FunFam" id="3.10.20.90:FF:000030">
    <property type="entry name" value="Apoptosis-stimulating of p53 protein 2 isoform 1"/>
    <property type="match status" value="1"/>
</dbReference>
<feature type="compositionally biased region" description="Polar residues" evidence="14">
    <location>
        <begin position="84"/>
        <end position="97"/>
    </location>
</feature>
<keyword evidence="4" id="KW-0963">Cytoplasm</keyword>
<evidence type="ECO:0000256" key="14">
    <source>
        <dbReference type="SAM" id="MobiDB-lite"/>
    </source>
</evidence>
<dbReference type="Gene3D" id="3.10.20.90">
    <property type="entry name" value="Phosphatidylinositol 3-kinase Catalytic Subunit, Chain A, domain 1"/>
    <property type="match status" value="1"/>
</dbReference>
<feature type="coiled-coil region" evidence="13">
    <location>
        <begin position="218"/>
        <end position="289"/>
    </location>
</feature>
<dbReference type="InterPro" id="IPR036770">
    <property type="entry name" value="Ankyrin_rpt-contain_sf"/>
</dbReference>
<feature type="non-terminal residue" evidence="16">
    <location>
        <position position="1"/>
    </location>
</feature>
<dbReference type="SUPFAM" id="SSF48403">
    <property type="entry name" value="Ankyrin repeat"/>
    <property type="match status" value="1"/>
</dbReference>
<feature type="domain" description="SH3" evidence="15">
    <location>
        <begin position="1085"/>
        <end position="1147"/>
    </location>
</feature>
<dbReference type="PANTHER" id="PTHR24131:SF5">
    <property type="entry name" value="APOPTOSIS-STIMULATING OF P53 PROTEIN 1"/>
    <property type="match status" value="1"/>
</dbReference>
<dbReference type="FunFam" id="1.25.40.20:FF:000008">
    <property type="entry name" value="Apoptosis-stimulating of p53 protein 2 isoform 1"/>
    <property type="match status" value="1"/>
</dbReference>
<dbReference type="InterPro" id="IPR048942">
    <property type="entry name" value="ASPP2-like_RA"/>
</dbReference>
<feature type="region of interest" description="Disordered" evidence="14">
    <location>
        <begin position="446"/>
        <end position="577"/>
    </location>
</feature>
<feature type="compositionally biased region" description="Polar residues" evidence="14">
    <location>
        <begin position="542"/>
        <end position="552"/>
    </location>
</feature>
<comment type="subcellular location">
    <subcellularLocation>
        <location evidence="2">Cytoplasm</location>
    </subcellularLocation>
    <subcellularLocation>
        <location evidence="1">Nucleus</location>
    </subcellularLocation>
</comment>
<dbReference type="GO" id="GO:0002039">
    <property type="term" value="F:p53 binding"/>
    <property type="evidence" value="ECO:0007669"/>
    <property type="project" value="InterPro"/>
</dbReference>
<evidence type="ECO:0000256" key="9">
    <source>
        <dbReference type="ARBA" id="ARBA00023242"/>
    </source>
</evidence>
<feature type="compositionally biased region" description="Polar residues" evidence="14">
    <location>
        <begin position="453"/>
        <end position="465"/>
    </location>
</feature>
<gene>
    <name evidence="16" type="primary">Ppp1r13b</name>
    <name evidence="16" type="ORF">FOF47_R02290</name>
</gene>
<feature type="repeat" description="ANK" evidence="11">
    <location>
        <begin position="986"/>
        <end position="1018"/>
    </location>
</feature>
<evidence type="ECO:0000313" key="16">
    <source>
        <dbReference type="EMBL" id="KAF0875308.1"/>
    </source>
</evidence>
<dbReference type="GO" id="GO:0006915">
    <property type="term" value="P:apoptotic process"/>
    <property type="evidence" value="ECO:0007669"/>
    <property type="project" value="UniProtKB-KW"/>
</dbReference>
<dbReference type="SMART" id="SM00248">
    <property type="entry name" value="ANK"/>
    <property type="match status" value="2"/>
</dbReference>
<keyword evidence="6" id="KW-0053">Apoptosis</keyword>